<dbReference type="Proteomes" id="UP000801492">
    <property type="component" value="Unassembled WGS sequence"/>
</dbReference>
<dbReference type="PANTHER" id="PTHR48051">
    <property type="match status" value="1"/>
</dbReference>
<dbReference type="Pfam" id="PF00560">
    <property type="entry name" value="LRR_1"/>
    <property type="match status" value="1"/>
</dbReference>
<dbReference type="GO" id="GO:0005737">
    <property type="term" value="C:cytoplasm"/>
    <property type="evidence" value="ECO:0007669"/>
    <property type="project" value="TreeGrafter"/>
</dbReference>
<keyword evidence="4" id="KW-0812">Transmembrane</keyword>
<keyword evidence="1" id="KW-0433">Leucine-rich repeat</keyword>
<keyword evidence="2" id="KW-0677">Repeat</keyword>
<accession>A0A8K0CDL8</accession>
<dbReference type="InterPro" id="IPR050216">
    <property type="entry name" value="LRR_domain-containing"/>
</dbReference>
<dbReference type="PROSITE" id="PS51450">
    <property type="entry name" value="LRR"/>
    <property type="match status" value="1"/>
</dbReference>
<feature type="region of interest" description="Disordered" evidence="3">
    <location>
        <begin position="157"/>
        <end position="222"/>
    </location>
</feature>
<comment type="caution">
    <text evidence="5">The sequence shown here is derived from an EMBL/GenBank/DDBJ whole genome shotgun (WGS) entry which is preliminary data.</text>
</comment>
<dbReference type="AlphaFoldDB" id="A0A8K0CDL8"/>
<reference evidence="5" key="1">
    <citation type="submission" date="2019-08" db="EMBL/GenBank/DDBJ databases">
        <title>The genome of the North American firefly Photinus pyralis.</title>
        <authorList>
            <consortium name="Photinus pyralis genome working group"/>
            <person name="Fallon T.R."/>
            <person name="Sander Lower S.E."/>
            <person name="Weng J.-K."/>
        </authorList>
    </citation>
    <scope>NUCLEOTIDE SEQUENCE</scope>
    <source>
        <strain evidence="5">TRF0915ILg1</strain>
        <tissue evidence="5">Whole body</tissue>
    </source>
</reference>
<feature type="transmembrane region" description="Helical" evidence="4">
    <location>
        <begin position="232"/>
        <end position="253"/>
    </location>
</feature>
<proteinExistence type="predicted"/>
<evidence type="ECO:0000313" key="6">
    <source>
        <dbReference type="Proteomes" id="UP000801492"/>
    </source>
</evidence>
<evidence type="ECO:0008006" key="7">
    <source>
        <dbReference type="Google" id="ProtNLM"/>
    </source>
</evidence>
<feature type="compositionally biased region" description="Basic and acidic residues" evidence="3">
    <location>
        <begin position="157"/>
        <end position="168"/>
    </location>
</feature>
<evidence type="ECO:0000256" key="1">
    <source>
        <dbReference type="ARBA" id="ARBA00022614"/>
    </source>
</evidence>
<dbReference type="InterPro" id="IPR032675">
    <property type="entry name" value="LRR_dom_sf"/>
</dbReference>
<keyword evidence="6" id="KW-1185">Reference proteome</keyword>
<evidence type="ECO:0000256" key="4">
    <source>
        <dbReference type="SAM" id="Phobius"/>
    </source>
</evidence>
<evidence type="ECO:0000256" key="2">
    <source>
        <dbReference type="ARBA" id="ARBA00022737"/>
    </source>
</evidence>
<dbReference type="Gene3D" id="3.80.10.10">
    <property type="entry name" value="Ribonuclease Inhibitor"/>
    <property type="match status" value="1"/>
</dbReference>
<sequence>MAPAPQKINLKDKVEDGEIDLSMSDLQDVPVKEIAAIKKAHSLDLSNNHISILPKNFSTLVHLIKLDLSKNQLKELPENFGDLVKLKHLDLYKNQLQHLPLSFSKLKALKWLDLKDNPLVPAIATVAGPCLESKQCQQCAKDIVNFYSQLQMKVDEERKVRETQRQKDLQINAQKLKQEKKSKKDKKEKNKKNKENGQFVSDPKSGGDSEENTNRNSRDAKKIKKQSKLSSIYGLIKFLFITMLTLGIVLFVLTAAKVKHVQMLESKVVDLWYNGLGHLPDEYQIYGITAGENIKHVHELTGKGVETLTNYLCELSKNKSIHIIYNEVTNVFKNVTQSATEFYLKVFGK</sequence>
<dbReference type="SUPFAM" id="SSF52058">
    <property type="entry name" value="L domain-like"/>
    <property type="match status" value="1"/>
</dbReference>
<feature type="compositionally biased region" description="Basic residues" evidence="3">
    <location>
        <begin position="178"/>
        <end position="192"/>
    </location>
</feature>
<dbReference type="InterPro" id="IPR001611">
    <property type="entry name" value="Leu-rich_rpt"/>
</dbReference>
<gene>
    <name evidence="5" type="ORF">ILUMI_21959</name>
</gene>
<keyword evidence="4" id="KW-1133">Transmembrane helix</keyword>
<evidence type="ECO:0000313" key="5">
    <source>
        <dbReference type="EMBL" id="KAF2884224.1"/>
    </source>
</evidence>
<name>A0A8K0CDL8_IGNLU</name>
<keyword evidence="4" id="KW-0472">Membrane</keyword>
<dbReference type="SMART" id="SM00369">
    <property type="entry name" value="LRR_TYP"/>
    <property type="match status" value="3"/>
</dbReference>
<organism evidence="5 6">
    <name type="scientific">Ignelater luminosus</name>
    <name type="common">Cucubano</name>
    <name type="synonym">Pyrophorus luminosus</name>
    <dbReference type="NCBI Taxonomy" id="2038154"/>
    <lineage>
        <taxon>Eukaryota</taxon>
        <taxon>Metazoa</taxon>
        <taxon>Ecdysozoa</taxon>
        <taxon>Arthropoda</taxon>
        <taxon>Hexapoda</taxon>
        <taxon>Insecta</taxon>
        <taxon>Pterygota</taxon>
        <taxon>Neoptera</taxon>
        <taxon>Endopterygota</taxon>
        <taxon>Coleoptera</taxon>
        <taxon>Polyphaga</taxon>
        <taxon>Elateriformia</taxon>
        <taxon>Elateroidea</taxon>
        <taxon>Elateridae</taxon>
        <taxon>Agrypninae</taxon>
        <taxon>Pyrophorini</taxon>
        <taxon>Ignelater</taxon>
    </lineage>
</organism>
<evidence type="ECO:0000256" key="3">
    <source>
        <dbReference type="SAM" id="MobiDB-lite"/>
    </source>
</evidence>
<protein>
    <recommendedName>
        <fullName evidence="7">Leucine-rich repeat-containing protein 59</fullName>
    </recommendedName>
</protein>
<dbReference type="Pfam" id="PF13855">
    <property type="entry name" value="LRR_8"/>
    <property type="match status" value="1"/>
</dbReference>
<dbReference type="EMBL" id="VTPC01090213">
    <property type="protein sequence ID" value="KAF2884224.1"/>
    <property type="molecule type" value="Genomic_DNA"/>
</dbReference>
<dbReference type="PANTHER" id="PTHR48051:SF1">
    <property type="entry name" value="RAS SUPPRESSOR PROTEIN 1"/>
    <property type="match status" value="1"/>
</dbReference>
<dbReference type="OrthoDB" id="1394818at2759"/>
<dbReference type="InterPro" id="IPR003591">
    <property type="entry name" value="Leu-rich_rpt_typical-subtyp"/>
</dbReference>